<keyword evidence="2" id="KW-0597">Phosphoprotein</keyword>
<evidence type="ECO:0000313" key="6">
    <source>
        <dbReference type="Proteomes" id="UP000005222"/>
    </source>
</evidence>
<dbReference type="HOGENOM" id="CLU_002546_3_1_1"/>
<accession>G8YM36</accession>
<feature type="compositionally biased region" description="Polar residues" evidence="3">
    <location>
        <begin position="700"/>
        <end position="709"/>
    </location>
</feature>
<comment type="similarity">
    <text evidence="1">Belongs to the lipin family.</text>
</comment>
<dbReference type="SMART" id="SM00775">
    <property type="entry name" value="LNS2"/>
    <property type="match status" value="1"/>
</dbReference>
<dbReference type="GO" id="GO:0009062">
    <property type="term" value="P:fatty acid catabolic process"/>
    <property type="evidence" value="ECO:0007669"/>
    <property type="project" value="TreeGrafter"/>
</dbReference>
<sequence>MQYVGKVGGYVYNQWNALNPATLSGAIDIIVIERPDGTFHCSPWHVRFGKFQIIKPSQKKIDLYVNDIKTDLPMKLGEGGEAFFVFETSNPDMVSSSVVTSPVISATNSREPSPLSSPKSSPANSAAGMSIKDPDPLELTAQAKDSDSKAVDDDAIEEKIKLTDSSETPPSKSPPRSPSSMSSKLAFERARRVTQKLNIPSKIDINGDIVLDIDGYKPNAQKNIDVSDEYFKKIFLKEINDLTSANGRVEVDESEYNLLDQIIKKDKDGNIRILNKADIDDEASANSNDNINSDGLSRVTSIDDNSSNFDNKSNAYSQNDKTYFKTLRLTSEQLKKMNLHYGKNRLTFKVNEGTSQVVSNLYLWSYTTPIVISDIDGTITKSDALGHVLNLIGKDWTHPGVANLFQDISSNGYNIVYLTARSVGQADSTRQYLAGICQDGVNLPSGPVILSPDRTMAALKREVILKKPEVFKMSCLNDIKGLFFNSEGVNEDDRERTPFYAGFGNRITDAISYRSVHIPSHRIFTINPNGEVHMELLELAGYKSSYLHIGELVDHFFPPIKQVNTLNSYWNDDQLNQYINNTQMSVPPSSPGARSINSGNDDVYQRIQVDEKYNDVNYWREPLPSLSDLSDEEDDGDVRSKSGDVPKSPRSPSSPKPPRSPTLRSIRSGDSYSSADPVVDRPTSASSFTSPLKNFMMFGSSGNTASQTDDSAEYASSPYKQHQNPDSSILTNESDYTDDDDDDDYVDDDGDEDDYDYEEEDDYEDDDDYEEEGDGDDDLDLDAQDLDADLDADLKKEDQQSVKNSSGVDSTEKRSSQDNLSSEKPTEESPAFVKASQLMDDLSLK</sequence>
<evidence type="ECO:0000256" key="2">
    <source>
        <dbReference type="ARBA" id="ARBA00022553"/>
    </source>
</evidence>
<dbReference type="GO" id="GO:0019432">
    <property type="term" value="P:triglyceride biosynthetic process"/>
    <property type="evidence" value="ECO:0007669"/>
    <property type="project" value="TreeGrafter"/>
</dbReference>
<dbReference type="InterPro" id="IPR057124">
    <property type="entry name" value="Ned1-like_M"/>
</dbReference>
<dbReference type="InParanoid" id="G8YM36"/>
<dbReference type="GO" id="GO:0008195">
    <property type="term" value="F:phosphatidate phosphatase activity"/>
    <property type="evidence" value="ECO:0007669"/>
    <property type="project" value="TreeGrafter"/>
</dbReference>
<dbReference type="OrthoDB" id="4567at2759"/>
<dbReference type="Pfam" id="PF24565">
    <property type="entry name" value="Ned1_M"/>
    <property type="match status" value="1"/>
</dbReference>
<dbReference type="InterPro" id="IPR013209">
    <property type="entry name" value="LNS2"/>
</dbReference>
<feature type="region of interest" description="Disordered" evidence="3">
    <location>
        <begin position="581"/>
        <end position="600"/>
    </location>
</feature>
<feature type="domain" description="LNS2/PITP" evidence="4">
    <location>
        <begin position="370"/>
        <end position="535"/>
    </location>
</feature>
<evidence type="ECO:0000313" key="5">
    <source>
        <dbReference type="EMBL" id="CCE88432.1"/>
    </source>
</evidence>
<dbReference type="eggNOG" id="KOG2116">
    <property type="taxonomic scope" value="Eukaryota"/>
</dbReference>
<name>G8YM36_PICSO</name>
<gene>
    <name evidence="5" type="primary">Piso0_001937</name>
    <name evidence="5" type="ORF">GNLVRS01_PISO0F01171g</name>
</gene>
<reference evidence="5 6" key="1">
    <citation type="journal article" date="2012" name="G3 (Bethesda)">
        <title>Pichia sorbitophila, an interspecies yeast hybrid reveals early steps of genome resolution following polyploidization.</title>
        <authorList>
            <person name="Leh Louis V."/>
            <person name="Despons L."/>
            <person name="Friedrich A."/>
            <person name="Martin T."/>
            <person name="Durrens P."/>
            <person name="Casaregola S."/>
            <person name="Neuveglise C."/>
            <person name="Fairhead C."/>
            <person name="Marck C."/>
            <person name="Cruz J.A."/>
            <person name="Straub M.L."/>
            <person name="Kugler V."/>
            <person name="Sacerdot C."/>
            <person name="Uzunov Z."/>
            <person name="Thierry A."/>
            <person name="Weiss S."/>
            <person name="Bleykasten C."/>
            <person name="De Montigny J."/>
            <person name="Jacques N."/>
            <person name="Jung P."/>
            <person name="Lemaire M."/>
            <person name="Mallet S."/>
            <person name="Morel G."/>
            <person name="Richard G.F."/>
            <person name="Sarkar A."/>
            <person name="Savel G."/>
            <person name="Schacherer J."/>
            <person name="Seret M.L."/>
            <person name="Talla E."/>
            <person name="Samson G."/>
            <person name="Jubin C."/>
            <person name="Poulain J."/>
            <person name="Vacherie B."/>
            <person name="Barbe V."/>
            <person name="Pelletier E."/>
            <person name="Sherman D.J."/>
            <person name="Westhof E."/>
            <person name="Weissenbach J."/>
            <person name="Baret P.V."/>
            <person name="Wincker P."/>
            <person name="Gaillardin C."/>
            <person name="Dujon B."/>
            <person name="Souciet J.L."/>
        </authorList>
    </citation>
    <scope>NUCLEOTIDE SEQUENCE [LARGE SCALE GENOMIC DNA]</scope>
    <source>
        <strain evidence="6">ATCC MYA-4447 / BCRC 22081 / CBS 7064 / NBRC 10061 / NRRL Y-12695</strain>
    </source>
</reference>
<dbReference type="PANTHER" id="PTHR12181:SF12">
    <property type="entry name" value="PHOSPHATIDATE PHOSPHATASE"/>
    <property type="match status" value="1"/>
</dbReference>
<dbReference type="InterPro" id="IPR036412">
    <property type="entry name" value="HAD-like_sf"/>
</dbReference>
<dbReference type="Pfam" id="PF08235">
    <property type="entry name" value="LNS2"/>
    <property type="match status" value="1"/>
</dbReference>
<dbReference type="FunCoup" id="G8YM36">
    <property type="interactions" value="693"/>
</dbReference>
<dbReference type="AlphaFoldDB" id="G8YM36"/>
<evidence type="ECO:0000256" key="3">
    <source>
        <dbReference type="SAM" id="MobiDB-lite"/>
    </source>
</evidence>
<proteinExistence type="inferred from homology"/>
<dbReference type="SUPFAM" id="SSF56784">
    <property type="entry name" value="HAD-like"/>
    <property type="match status" value="1"/>
</dbReference>
<dbReference type="FunFam" id="3.40.50.1000:FF:000063">
    <property type="entry name" value="Nuclear elongation and deformation protein"/>
    <property type="match status" value="1"/>
</dbReference>
<feature type="region of interest" description="Disordered" evidence="3">
    <location>
        <begin position="105"/>
        <end position="135"/>
    </location>
</feature>
<evidence type="ECO:0000256" key="1">
    <source>
        <dbReference type="ARBA" id="ARBA00005476"/>
    </source>
</evidence>
<feature type="region of interest" description="Disordered" evidence="3">
    <location>
        <begin position="159"/>
        <end position="184"/>
    </location>
</feature>
<dbReference type="STRING" id="559304.G8YM36"/>
<evidence type="ECO:0000259" key="4">
    <source>
        <dbReference type="SMART" id="SM00775"/>
    </source>
</evidence>
<dbReference type="Proteomes" id="UP000005222">
    <property type="component" value="Chromosome F"/>
</dbReference>
<feature type="compositionally biased region" description="Polar residues" evidence="3">
    <location>
        <begin position="683"/>
        <end position="692"/>
    </location>
</feature>
<organism evidence="5 6">
    <name type="scientific">Pichia sorbitophila (strain ATCC MYA-4447 / BCRC 22081 / CBS 7064 / NBRC 10061 / NRRL Y-12695)</name>
    <name type="common">Hybrid yeast</name>
    <dbReference type="NCBI Taxonomy" id="559304"/>
    <lineage>
        <taxon>Eukaryota</taxon>
        <taxon>Fungi</taxon>
        <taxon>Dikarya</taxon>
        <taxon>Ascomycota</taxon>
        <taxon>Saccharomycotina</taxon>
        <taxon>Pichiomycetes</taxon>
        <taxon>Debaryomycetaceae</taxon>
        <taxon>Millerozyma</taxon>
    </lineage>
</organism>
<dbReference type="InterPro" id="IPR031315">
    <property type="entry name" value="LNS2/PITP"/>
</dbReference>
<dbReference type="InterPro" id="IPR023214">
    <property type="entry name" value="HAD_sf"/>
</dbReference>
<feature type="compositionally biased region" description="Polar residues" evidence="3">
    <location>
        <begin position="718"/>
        <end position="734"/>
    </location>
</feature>
<dbReference type="EMBL" id="FO082054">
    <property type="protein sequence ID" value="CCE88432.1"/>
    <property type="molecule type" value="Genomic_DNA"/>
</dbReference>
<keyword evidence="6" id="KW-1185">Reference proteome</keyword>
<dbReference type="OMA" id="QDYSMKL"/>
<protein>
    <submittedName>
        <fullName evidence="5">Piso0_001937 protein</fullName>
    </submittedName>
</protein>
<dbReference type="PANTHER" id="PTHR12181">
    <property type="entry name" value="LIPIN"/>
    <property type="match status" value="1"/>
</dbReference>
<dbReference type="Gene3D" id="3.40.50.1000">
    <property type="entry name" value="HAD superfamily/HAD-like"/>
    <property type="match status" value="1"/>
</dbReference>
<feature type="region of interest" description="Disordered" evidence="3">
    <location>
        <begin position="621"/>
        <end position="845"/>
    </location>
</feature>
<dbReference type="InterPro" id="IPR007651">
    <property type="entry name" value="Lipin_N"/>
</dbReference>
<feature type="compositionally biased region" description="Polar residues" evidence="3">
    <location>
        <begin position="662"/>
        <end position="674"/>
    </location>
</feature>
<dbReference type="InterPro" id="IPR026058">
    <property type="entry name" value="LIPIN"/>
</dbReference>
<feature type="compositionally biased region" description="Acidic residues" evidence="3">
    <location>
        <begin position="735"/>
        <end position="791"/>
    </location>
</feature>
<dbReference type="GO" id="GO:0005634">
    <property type="term" value="C:nucleus"/>
    <property type="evidence" value="ECO:0007669"/>
    <property type="project" value="UniProtKB-ARBA"/>
</dbReference>
<feature type="compositionally biased region" description="Low complexity" evidence="3">
    <location>
        <begin position="105"/>
        <end position="127"/>
    </location>
</feature>
<dbReference type="Pfam" id="PF04571">
    <property type="entry name" value="Lipin_N"/>
    <property type="match status" value="1"/>
</dbReference>